<evidence type="ECO:0000313" key="2">
    <source>
        <dbReference type="Proteomes" id="UP000183208"/>
    </source>
</evidence>
<organism evidence="1 2">
    <name type="scientific">Bradyrhizobium lablabi</name>
    <dbReference type="NCBI Taxonomy" id="722472"/>
    <lineage>
        <taxon>Bacteria</taxon>
        <taxon>Pseudomonadati</taxon>
        <taxon>Pseudomonadota</taxon>
        <taxon>Alphaproteobacteria</taxon>
        <taxon>Hyphomicrobiales</taxon>
        <taxon>Nitrobacteraceae</taxon>
        <taxon>Bradyrhizobium</taxon>
    </lineage>
</organism>
<dbReference type="EMBL" id="FNTI01000001">
    <property type="protein sequence ID" value="SED30828.1"/>
    <property type="molecule type" value="Genomic_DNA"/>
</dbReference>
<dbReference type="Proteomes" id="UP000183208">
    <property type="component" value="Unassembled WGS sequence"/>
</dbReference>
<gene>
    <name evidence="1" type="ORF">SAMN05444171_3755</name>
</gene>
<protein>
    <submittedName>
        <fullName evidence="1">Uncharacterized protein</fullName>
    </submittedName>
</protein>
<dbReference type="OrthoDB" id="8240001at2"/>
<dbReference type="AlphaFoldDB" id="A0A1M6ZUM0"/>
<accession>A0A1M6ZUM0</accession>
<evidence type="ECO:0000313" key="1">
    <source>
        <dbReference type="EMBL" id="SED30828.1"/>
    </source>
</evidence>
<reference evidence="1 2" key="1">
    <citation type="submission" date="2016-10" db="EMBL/GenBank/DDBJ databases">
        <authorList>
            <person name="de Groot N.N."/>
        </authorList>
    </citation>
    <scope>NUCLEOTIDE SEQUENCE [LARGE SCALE GENOMIC DNA]</scope>
    <source>
        <strain evidence="1 2">GAS522</strain>
    </source>
</reference>
<name>A0A1M6ZUM0_9BRAD</name>
<sequence>MPDWFVTFEIRKRGLLHKRERSPRESRMFATEAEAKMFARAKLDEGLIVFAGTVSPYSPKQLILPNDIARWLTEQ</sequence>
<proteinExistence type="predicted"/>